<keyword evidence="1" id="KW-1133">Transmembrane helix</keyword>
<keyword evidence="1" id="KW-0812">Transmembrane</keyword>
<comment type="caution">
    <text evidence="2">The sequence shown here is derived from an EMBL/GenBank/DDBJ whole genome shotgun (WGS) entry which is preliminary data.</text>
</comment>
<dbReference type="EMBL" id="JBEWZI010000011">
    <property type="protein sequence ID" value="MET7014843.1"/>
    <property type="molecule type" value="Genomic_DNA"/>
</dbReference>
<reference evidence="2 3" key="1">
    <citation type="submission" date="2024-07" db="EMBL/GenBank/DDBJ databases">
        <title>Uliginosibacterium flavum JJ3220;KACC:17644.</title>
        <authorList>
            <person name="Kim M.K."/>
        </authorList>
    </citation>
    <scope>NUCLEOTIDE SEQUENCE [LARGE SCALE GENOMIC DNA]</scope>
    <source>
        <strain evidence="2 3">KACC:17644</strain>
    </source>
</reference>
<gene>
    <name evidence="2" type="ORF">ABXR19_11640</name>
</gene>
<organism evidence="2 3">
    <name type="scientific">Uliginosibacterium flavum</name>
    <dbReference type="NCBI Taxonomy" id="1396831"/>
    <lineage>
        <taxon>Bacteria</taxon>
        <taxon>Pseudomonadati</taxon>
        <taxon>Pseudomonadota</taxon>
        <taxon>Betaproteobacteria</taxon>
        <taxon>Rhodocyclales</taxon>
        <taxon>Zoogloeaceae</taxon>
        <taxon>Uliginosibacterium</taxon>
    </lineage>
</organism>
<protein>
    <submittedName>
        <fullName evidence="2">Uncharacterized protein</fullName>
    </submittedName>
</protein>
<dbReference type="RefSeq" id="WP_354601303.1">
    <property type="nucleotide sequence ID" value="NZ_JBEWZI010000011.1"/>
</dbReference>
<evidence type="ECO:0000256" key="1">
    <source>
        <dbReference type="SAM" id="Phobius"/>
    </source>
</evidence>
<keyword evidence="1" id="KW-0472">Membrane</keyword>
<proteinExistence type="predicted"/>
<feature type="transmembrane region" description="Helical" evidence="1">
    <location>
        <begin position="23"/>
        <end position="44"/>
    </location>
</feature>
<name>A0ABV2TLP6_9RHOO</name>
<sequence>MCPDESPRVIAPLQGWRVPAFNWYGVAVLLLALLFAAYVGGCMVGREQERDQQQARQSACQADAHCLRP</sequence>
<evidence type="ECO:0000313" key="2">
    <source>
        <dbReference type="EMBL" id="MET7014843.1"/>
    </source>
</evidence>
<evidence type="ECO:0000313" key="3">
    <source>
        <dbReference type="Proteomes" id="UP001549691"/>
    </source>
</evidence>
<dbReference type="Proteomes" id="UP001549691">
    <property type="component" value="Unassembled WGS sequence"/>
</dbReference>
<keyword evidence="3" id="KW-1185">Reference proteome</keyword>
<accession>A0ABV2TLP6</accession>